<organism evidence="10 11">
    <name type="scientific">Setaria viridis</name>
    <name type="common">Green bristlegrass</name>
    <name type="synonym">Setaria italica subsp. viridis</name>
    <dbReference type="NCBI Taxonomy" id="4556"/>
    <lineage>
        <taxon>Eukaryota</taxon>
        <taxon>Viridiplantae</taxon>
        <taxon>Streptophyta</taxon>
        <taxon>Embryophyta</taxon>
        <taxon>Tracheophyta</taxon>
        <taxon>Spermatophyta</taxon>
        <taxon>Magnoliopsida</taxon>
        <taxon>Liliopsida</taxon>
        <taxon>Poales</taxon>
        <taxon>Poaceae</taxon>
        <taxon>PACMAD clade</taxon>
        <taxon>Panicoideae</taxon>
        <taxon>Panicodae</taxon>
        <taxon>Paniceae</taxon>
        <taxon>Cenchrinae</taxon>
        <taxon>Setaria</taxon>
    </lineage>
</organism>
<evidence type="ECO:0000313" key="10">
    <source>
        <dbReference type="EMBL" id="TKW33744.1"/>
    </source>
</evidence>
<keyword evidence="3 8" id="KW-0732">Signal</keyword>
<sequence length="486" mass="51022">MASGARCSARHGHGRCGIAAVLALAALTSPCRHGAAAAAAAEGSEPKKWHVVSVSSLLPSTACTAAKAASKSSALRVVHRHGPCSPLHARGDAPSHAEILERDQDRVDSIRRRIAGASAIISDADRVADSKTVSLPARWGIPLDTTNYITTVGLGTPPRNLSVEIDTGSDLSWVQCKPCARCYEQQDPLYDPAQSSTHSAVPCGSRECQKVEAQRCAADDKCRYDITYADKSHTNGTVVRDALTLAVSHALPGFVFGCGHDNDMGPYDKIDGIFGLNRGKVSLPSQVAARYGGAGFSYCLPSSPSAEGYLAFGGAAPPPNAQFTEMVNGAEPSSYYLDLVGIKVAGRELEIPPAVFAAGGTIIDTGSVISRLPPRAYAALRSAFVRSMAAYRRAPALSLLDTCYNFTGHTRVRIPSAALVFAGGTTVSLNARGLLFVSTVSQTCLGFASTGDETTVNILGNTQQKTFTVIYDVDKKRIGFGAKGCN</sequence>
<keyword evidence="11" id="KW-1185">Reference proteome</keyword>
<keyword evidence="6" id="KW-1015">Disulfide bond</keyword>
<dbReference type="Gramene" id="TKW33744">
    <property type="protein sequence ID" value="TKW33744"/>
    <property type="gene ID" value="SEVIR_2G259900v2"/>
</dbReference>
<comment type="similarity">
    <text evidence="1">Belongs to the peptidase A1 family.</text>
</comment>
<dbReference type="InterPro" id="IPR021109">
    <property type="entry name" value="Peptidase_aspartic_dom_sf"/>
</dbReference>
<dbReference type="PRINTS" id="PR00792">
    <property type="entry name" value="PEPSIN"/>
</dbReference>
<gene>
    <name evidence="10" type="ORF">SEVIR_2G259900v2</name>
</gene>
<feature type="chain" id="PRO_5020410951" description="Peptidase A1 domain-containing protein" evidence="8">
    <location>
        <begin position="31"/>
        <end position="486"/>
    </location>
</feature>
<dbReference type="EMBL" id="CM016553">
    <property type="protein sequence ID" value="TKW33744.1"/>
    <property type="molecule type" value="Genomic_DNA"/>
</dbReference>
<evidence type="ECO:0000256" key="4">
    <source>
        <dbReference type="ARBA" id="ARBA00022750"/>
    </source>
</evidence>
<dbReference type="InterPro" id="IPR033873">
    <property type="entry name" value="CND41-like"/>
</dbReference>
<evidence type="ECO:0000256" key="1">
    <source>
        <dbReference type="ARBA" id="ARBA00007447"/>
    </source>
</evidence>
<evidence type="ECO:0000256" key="7">
    <source>
        <dbReference type="PIRSR" id="PIRSR601461-1"/>
    </source>
</evidence>
<keyword evidence="4" id="KW-0064">Aspartyl protease</keyword>
<feature type="active site" evidence="7">
    <location>
        <position position="364"/>
    </location>
</feature>
<name>A0A4U6VXE4_SETVI</name>
<keyword evidence="2" id="KW-0645">Protease</keyword>
<dbReference type="PANTHER" id="PTHR13683:SF750">
    <property type="entry name" value="ASPARTYL PROTEASE AED1"/>
    <property type="match status" value="1"/>
</dbReference>
<dbReference type="OMA" id="YINITCT"/>
<dbReference type="Proteomes" id="UP000298652">
    <property type="component" value="Chromosome 2"/>
</dbReference>
<accession>A0A4U6VXE4</accession>
<protein>
    <recommendedName>
        <fullName evidence="9">Peptidase A1 domain-containing protein</fullName>
    </recommendedName>
</protein>
<dbReference type="InterPro" id="IPR001461">
    <property type="entry name" value="Aspartic_peptidase_A1"/>
</dbReference>
<dbReference type="Gene3D" id="2.40.70.10">
    <property type="entry name" value="Acid Proteases"/>
    <property type="match status" value="2"/>
</dbReference>
<evidence type="ECO:0000256" key="8">
    <source>
        <dbReference type="SAM" id="SignalP"/>
    </source>
</evidence>
<dbReference type="Pfam" id="PF14541">
    <property type="entry name" value="TAXi_C"/>
    <property type="match status" value="1"/>
</dbReference>
<dbReference type="InterPro" id="IPR032799">
    <property type="entry name" value="TAXi_C"/>
</dbReference>
<proteinExistence type="inferred from homology"/>
<dbReference type="InterPro" id="IPR033121">
    <property type="entry name" value="PEPTIDASE_A1"/>
</dbReference>
<dbReference type="GO" id="GO:0006508">
    <property type="term" value="P:proteolysis"/>
    <property type="evidence" value="ECO:0007669"/>
    <property type="project" value="UniProtKB-KW"/>
</dbReference>
<dbReference type="PROSITE" id="PS51767">
    <property type="entry name" value="PEPTIDASE_A1"/>
    <property type="match status" value="1"/>
</dbReference>
<dbReference type="PANTHER" id="PTHR13683">
    <property type="entry name" value="ASPARTYL PROTEASES"/>
    <property type="match status" value="1"/>
</dbReference>
<dbReference type="AlphaFoldDB" id="A0A4U6VXE4"/>
<evidence type="ECO:0000313" key="11">
    <source>
        <dbReference type="Proteomes" id="UP000298652"/>
    </source>
</evidence>
<dbReference type="GO" id="GO:0004190">
    <property type="term" value="F:aspartic-type endopeptidase activity"/>
    <property type="evidence" value="ECO:0007669"/>
    <property type="project" value="UniProtKB-KW"/>
</dbReference>
<dbReference type="FunFam" id="2.40.70.10:FF:000013">
    <property type="entry name" value="Aspartyl protease AED1"/>
    <property type="match status" value="1"/>
</dbReference>
<evidence type="ECO:0000256" key="5">
    <source>
        <dbReference type="ARBA" id="ARBA00022801"/>
    </source>
</evidence>
<dbReference type="InterPro" id="IPR032861">
    <property type="entry name" value="TAXi_N"/>
</dbReference>
<evidence type="ECO:0000256" key="2">
    <source>
        <dbReference type="ARBA" id="ARBA00022670"/>
    </source>
</evidence>
<dbReference type="SUPFAM" id="SSF50630">
    <property type="entry name" value="Acid proteases"/>
    <property type="match status" value="1"/>
</dbReference>
<feature type="signal peptide" evidence="8">
    <location>
        <begin position="1"/>
        <end position="30"/>
    </location>
</feature>
<evidence type="ECO:0000256" key="3">
    <source>
        <dbReference type="ARBA" id="ARBA00022729"/>
    </source>
</evidence>
<evidence type="ECO:0000256" key="6">
    <source>
        <dbReference type="ARBA" id="ARBA00023157"/>
    </source>
</evidence>
<evidence type="ECO:0000259" key="9">
    <source>
        <dbReference type="PROSITE" id="PS51767"/>
    </source>
</evidence>
<dbReference type="FunFam" id="2.40.70.10:FF:000021">
    <property type="entry name" value="Aspartyl protease AED1"/>
    <property type="match status" value="1"/>
</dbReference>
<reference evidence="10" key="1">
    <citation type="submission" date="2019-03" db="EMBL/GenBank/DDBJ databases">
        <title>WGS assembly of Setaria viridis.</title>
        <authorList>
            <person name="Huang P."/>
            <person name="Jenkins J."/>
            <person name="Grimwood J."/>
            <person name="Barry K."/>
            <person name="Healey A."/>
            <person name="Mamidi S."/>
            <person name="Sreedasyam A."/>
            <person name="Shu S."/>
            <person name="Feldman M."/>
            <person name="Wu J."/>
            <person name="Yu Y."/>
            <person name="Chen C."/>
            <person name="Johnson J."/>
            <person name="Rokhsar D."/>
            <person name="Baxter I."/>
            <person name="Schmutz J."/>
            <person name="Brutnell T."/>
            <person name="Kellogg E."/>
        </authorList>
    </citation>
    <scope>NUCLEOTIDE SEQUENCE [LARGE SCALE GENOMIC DNA]</scope>
</reference>
<keyword evidence="5" id="KW-0378">Hydrolase</keyword>
<dbReference type="Pfam" id="PF14543">
    <property type="entry name" value="TAXi_N"/>
    <property type="match status" value="1"/>
</dbReference>
<dbReference type="CDD" id="cd05472">
    <property type="entry name" value="cnd41_like"/>
    <property type="match status" value="1"/>
</dbReference>
<feature type="domain" description="Peptidase A1" evidence="9">
    <location>
        <begin position="148"/>
        <end position="481"/>
    </location>
</feature>
<feature type="active site" evidence="7">
    <location>
        <position position="166"/>
    </location>
</feature>